<reference evidence="2" key="1">
    <citation type="submission" date="2016-11" db="UniProtKB">
        <authorList>
            <consortium name="WormBaseParasite"/>
        </authorList>
    </citation>
    <scope>IDENTIFICATION</scope>
    <source>
        <strain evidence="2">KR3021</strain>
    </source>
</reference>
<name>A0AC35TPU1_9BILA</name>
<proteinExistence type="predicted"/>
<organism evidence="1 2">
    <name type="scientific">Rhabditophanes sp. KR3021</name>
    <dbReference type="NCBI Taxonomy" id="114890"/>
    <lineage>
        <taxon>Eukaryota</taxon>
        <taxon>Metazoa</taxon>
        <taxon>Ecdysozoa</taxon>
        <taxon>Nematoda</taxon>
        <taxon>Chromadorea</taxon>
        <taxon>Rhabditida</taxon>
        <taxon>Tylenchina</taxon>
        <taxon>Panagrolaimomorpha</taxon>
        <taxon>Strongyloidoidea</taxon>
        <taxon>Alloionematidae</taxon>
        <taxon>Rhabditophanes</taxon>
    </lineage>
</organism>
<dbReference type="Proteomes" id="UP000095286">
    <property type="component" value="Unplaced"/>
</dbReference>
<dbReference type="WBParaSite" id="RSKR_0000279500.1">
    <property type="protein sequence ID" value="RSKR_0000279500.1"/>
    <property type="gene ID" value="RSKR_0000279500"/>
</dbReference>
<evidence type="ECO:0000313" key="2">
    <source>
        <dbReference type="WBParaSite" id="RSKR_0000279500.1"/>
    </source>
</evidence>
<sequence length="221" mass="23806">MNGAENNKSIDGLNRLFGNPFRPPIAEASTEAESPQSSTVEYTPSSYVIMMDQMIGTKIRPWKEGREQFQVKYSGVSMPPMTKEELMMNNLMENCACKALISGILGIGIGCAFGLFTASVDPSLSMTNNDPTKTLTVKQTLKEMGTRMGQYGKQFGSIGLLFAGTECAVETIRAKSDWKNGTYSGAIVGGILGMRAGAKPALFGAAGFAAFSTAIDYFMRR</sequence>
<accession>A0AC35TPU1</accession>
<protein>
    <submittedName>
        <fullName evidence="2">Mitochondrial import inner membrane translocase subunit TIM22</fullName>
    </submittedName>
</protein>
<evidence type="ECO:0000313" key="1">
    <source>
        <dbReference type="Proteomes" id="UP000095286"/>
    </source>
</evidence>